<accession>A0ABR2KCT4</accession>
<evidence type="ECO:0000256" key="6">
    <source>
        <dbReference type="ARBA" id="ARBA00023235"/>
    </source>
</evidence>
<dbReference type="InterPro" id="IPR043170">
    <property type="entry name" value="PTPA_C_lid"/>
</dbReference>
<keyword evidence="5 7" id="KW-0697">Rotamase</keyword>
<evidence type="ECO:0000256" key="4">
    <source>
        <dbReference type="ARBA" id="ARBA00022490"/>
    </source>
</evidence>
<reference evidence="8 9" key="1">
    <citation type="submission" date="2024-04" db="EMBL/GenBank/DDBJ databases">
        <title>Tritrichomonas musculus Genome.</title>
        <authorList>
            <person name="Alves-Ferreira E."/>
            <person name="Grigg M."/>
            <person name="Lorenzi H."/>
            <person name="Galac M."/>
        </authorList>
    </citation>
    <scope>NUCLEOTIDE SEQUENCE [LARGE SCALE GENOMIC DNA]</scope>
    <source>
        <strain evidence="8 9">EAF2021</strain>
    </source>
</reference>
<protein>
    <recommendedName>
        <fullName evidence="7">Serine/threonine-protein phosphatase 2A activator</fullName>
        <ecNumber evidence="7">5.2.1.8</ecNumber>
    </recommendedName>
    <alternativeName>
        <fullName evidence="7">Phosphotyrosyl phosphatase activator</fullName>
    </alternativeName>
</protein>
<comment type="caution">
    <text evidence="8">The sequence shown here is derived from an EMBL/GenBank/DDBJ whole genome shotgun (WGS) entry which is preliminary data.</text>
</comment>
<evidence type="ECO:0000256" key="3">
    <source>
        <dbReference type="ARBA" id="ARBA00011019"/>
    </source>
</evidence>
<organism evidence="8 9">
    <name type="scientific">Tritrichomonas musculus</name>
    <dbReference type="NCBI Taxonomy" id="1915356"/>
    <lineage>
        <taxon>Eukaryota</taxon>
        <taxon>Metamonada</taxon>
        <taxon>Parabasalia</taxon>
        <taxon>Tritrichomonadida</taxon>
        <taxon>Tritrichomonadidae</taxon>
        <taxon>Tritrichomonas</taxon>
    </lineage>
</organism>
<comment type="catalytic activity">
    <reaction evidence="1 7">
        <text>[protein]-peptidylproline (omega=180) = [protein]-peptidylproline (omega=0)</text>
        <dbReference type="Rhea" id="RHEA:16237"/>
        <dbReference type="Rhea" id="RHEA-COMP:10747"/>
        <dbReference type="Rhea" id="RHEA-COMP:10748"/>
        <dbReference type="ChEBI" id="CHEBI:83833"/>
        <dbReference type="ChEBI" id="CHEBI:83834"/>
        <dbReference type="EC" id="5.2.1.8"/>
    </reaction>
</comment>
<evidence type="ECO:0000256" key="7">
    <source>
        <dbReference type="RuleBase" id="RU361210"/>
    </source>
</evidence>
<sequence>MMSNKPNFEITHSLDPCELSKLDKKINCEDDIIQFMSSPAYNIISNVLQLINDSVKSKPRSTPHTVRPIITAILQSLKKVHDILDEVEPLKQPMRFGNRAFRTFLTRVYDSRAEILADVTDNFECHEYFVQSFGSWTRIDYGTGHEFNFLAFISSLAILELITPEDGPAIVFDVFWAYWDLHVDIQKKYNQEPAGSHGSWGLDDYVFLPFLFGSAQLIDNPDITPANVNDPKVASEHKDEYCYCRWIDYIYQVKKGNFAEHSRMLNSLRKVPHFQKLNGGMIKMYHGEVMDRFLVVQHFRFGSILKWE</sequence>
<comment type="similarity">
    <text evidence="3 7">Belongs to the PTPA-type PPIase family.</text>
</comment>
<dbReference type="SUPFAM" id="SSF140984">
    <property type="entry name" value="PTPA-like"/>
    <property type="match status" value="1"/>
</dbReference>
<dbReference type="EC" id="5.2.1.8" evidence="7"/>
<dbReference type="Pfam" id="PF03095">
    <property type="entry name" value="PTPA"/>
    <property type="match status" value="1"/>
</dbReference>
<dbReference type="Proteomes" id="UP001470230">
    <property type="component" value="Unassembled WGS sequence"/>
</dbReference>
<dbReference type="PIRSF" id="PIRSF016325">
    <property type="entry name" value="Phstyr_phstse_ac"/>
    <property type="match status" value="1"/>
</dbReference>
<comment type="function">
    <text evidence="7">PPIases accelerate the folding of proteins. It catalyzes the cis-trans isomerization of proline imidic peptide bonds in oligopeptides.</text>
</comment>
<gene>
    <name evidence="8" type="ORF">M9Y10_033436</name>
</gene>
<evidence type="ECO:0000256" key="2">
    <source>
        <dbReference type="ARBA" id="ARBA00004496"/>
    </source>
</evidence>
<keyword evidence="9" id="KW-1185">Reference proteome</keyword>
<evidence type="ECO:0000256" key="1">
    <source>
        <dbReference type="ARBA" id="ARBA00000971"/>
    </source>
</evidence>
<dbReference type="InterPro" id="IPR037218">
    <property type="entry name" value="PTPA_sf"/>
</dbReference>
<dbReference type="PANTHER" id="PTHR10012:SF0">
    <property type="entry name" value="SERINE_THREONINE-PROTEIN PHOSPHATASE 2A ACTIVATOR"/>
    <property type="match status" value="1"/>
</dbReference>
<name>A0ABR2KCT4_9EUKA</name>
<dbReference type="PANTHER" id="PTHR10012">
    <property type="entry name" value="SERINE/THREONINE-PROTEIN PHOSPHATASE 2A REGULATORY SUBUNIT B"/>
    <property type="match status" value="1"/>
</dbReference>
<dbReference type="InterPro" id="IPR004327">
    <property type="entry name" value="Phstyr_phstse_ac"/>
</dbReference>
<evidence type="ECO:0000313" key="9">
    <source>
        <dbReference type="Proteomes" id="UP001470230"/>
    </source>
</evidence>
<proteinExistence type="inferred from homology"/>
<evidence type="ECO:0000256" key="5">
    <source>
        <dbReference type="ARBA" id="ARBA00023110"/>
    </source>
</evidence>
<keyword evidence="6 7" id="KW-0413">Isomerase</keyword>
<dbReference type="Gene3D" id="1.20.120.1150">
    <property type="match status" value="1"/>
</dbReference>
<dbReference type="EMBL" id="JAPFFF010000005">
    <property type="protein sequence ID" value="KAK8888703.1"/>
    <property type="molecule type" value="Genomic_DNA"/>
</dbReference>
<keyword evidence="4 7" id="KW-0963">Cytoplasm</keyword>
<evidence type="ECO:0000313" key="8">
    <source>
        <dbReference type="EMBL" id="KAK8888703.1"/>
    </source>
</evidence>
<comment type="subcellular location">
    <subcellularLocation>
        <location evidence="2 7">Cytoplasm</location>
    </subcellularLocation>
</comment>